<dbReference type="EMBL" id="JBHSDK010000018">
    <property type="protein sequence ID" value="MFC4336346.1"/>
    <property type="molecule type" value="Genomic_DNA"/>
</dbReference>
<comment type="caution">
    <text evidence="9">The sequence shown here is derived from an EMBL/GenBank/DDBJ whole genome shotgun (WGS) entry which is preliminary data.</text>
</comment>
<dbReference type="Pfam" id="PF08281">
    <property type="entry name" value="Sigma70_r4_2"/>
    <property type="match status" value="1"/>
</dbReference>
<dbReference type="Gene3D" id="1.10.10.10">
    <property type="entry name" value="Winged helix-like DNA-binding domain superfamily/Winged helix DNA-binding domain"/>
    <property type="match status" value="1"/>
</dbReference>
<evidence type="ECO:0000259" key="7">
    <source>
        <dbReference type="Pfam" id="PF08281"/>
    </source>
</evidence>
<dbReference type="Proteomes" id="UP001595823">
    <property type="component" value="Unassembled WGS sequence"/>
</dbReference>
<dbReference type="InterPro" id="IPR032710">
    <property type="entry name" value="NTF2-like_dom_sf"/>
</dbReference>
<proteinExistence type="inferred from homology"/>
<sequence length="297" mass="32217">MNEQKHDAKAELAETYQSLRPRLVGVAYGLLGTVTEAEDAVQEAWIRLQNSDAERIEDVTAWLVTTTSRLALDMLRSVRRKRESYVGPWLPEPVETAPDPADSLSLADSLSWAMLVVLETLSPAERAAFVLHDVFSLSFPEVGKALGRSTESCRKLAARARAHVRERRTRFDVDPGEHRRITEAFARAAGEGDLDALMDLLAPDAVLTTDGGGVVRAALNPIEGAANIARFLAGVAAKYPGGENRLTLINGEPALAVVQGGENNTVFHLGIADGRIATVDAVRNPSKFHGLRPRPEK</sequence>
<dbReference type="InterPro" id="IPR037401">
    <property type="entry name" value="SnoaL-like"/>
</dbReference>
<dbReference type="PANTHER" id="PTHR30173">
    <property type="entry name" value="SIGMA 19 FACTOR"/>
    <property type="match status" value="1"/>
</dbReference>
<dbReference type="InterPro" id="IPR052704">
    <property type="entry name" value="ECF_Sigma-70_Domain"/>
</dbReference>
<evidence type="ECO:0000256" key="5">
    <source>
        <dbReference type="ARBA" id="ARBA00023163"/>
    </source>
</evidence>
<reference evidence="10" key="1">
    <citation type="journal article" date="2019" name="Int. J. Syst. Evol. Microbiol.">
        <title>The Global Catalogue of Microorganisms (GCM) 10K type strain sequencing project: providing services to taxonomists for standard genome sequencing and annotation.</title>
        <authorList>
            <consortium name="The Broad Institute Genomics Platform"/>
            <consortium name="The Broad Institute Genome Sequencing Center for Infectious Disease"/>
            <person name="Wu L."/>
            <person name="Ma J."/>
        </authorList>
    </citation>
    <scope>NUCLEOTIDE SEQUENCE [LARGE SCALE GENOMIC DNA]</scope>
    <source>
        <strain evidence="10">IBRC-M 10908</strain>
    </source>
</reference>
<feature type="domain" description="SnoaL-like" evidence="8">
    <location>
        <begin position="183"/>
        <end position="259"/>
    </location>
</feature>
<dbReference type="Gene3D" id="3.10.450.50">
    <property type="match status" value="1"/>
</dbReference>
<dbReference type="InterPro" id="IPR013249">
    <property type="entry name" value="RNA_pol_sigma70_r4_t2"/>
</dbReference>
<name>A0ABV8TZV7_9ACTN</name>
<organism evidence="9 10">
    <name type="scientific">Salininema proteolyticum</name>
    <dbReference type="NCBI Taxonomy" id="1607685"/>
    <lineage>
        <taxon>Bacteria</taxon>
        <taxon>Bacillati</taxon>
        <taxon>Actinomycetota</taxon>
        <taxon>Actinomycetes</taxon>
        <taxon>Glycomycetales</taxon>
        <taxon>Glycomycetaceae</taxon>
        <taxon>Salininema</taxon>
    </lineage>
</organism>
<dbReference type="SUPFAM" id="SSF54427">
    <property type="entry name" value="NTF2-like"/>
    <property type="match status" value="1"/>
</dbReference>
<gene>
    <name evidence="9" type="primary">sigJ</name>
    <name evidence="9" type="ORF">ACFPET_14155</name>
</gene>
<evidence type="ECO:0000256" key="1">
    <source>
        <dbReference type="ARBA" id="ARBA00010641"/>
    </source>
</evidence>
<protein>
    <submittedName>
        <fullName evidence="9">RNA polymerase sigma factor SigJ</fullName>
    </submittedName>
</protein>
<feature type="domain" description="RNA polymerase sigma factor 70 region 4 type 2" evidence="7">
    <location>
        <begin position="114"/>
        <end position="163"/>
    </location>
</feature>
<keyword evidence="3" id="KW-0805">Transcription regulation</keyword>
<dbReference type="PANTHER" id="PTHR30173:SF43">
    <property type="entry name" value="ECF RNA POLYMERASE SIGMA FACTOR SIGI-RELATED"/>
    <property type="match status" value="1"/>
</dbReference>
<dbReference type="RefSeq" id="WP_380622180.1">
    <property type="nucleotide sequence ID" value="NZ_JBHSDK010000018.1"/>
</dbReference>
<dbReference type="SUPFAM" id="SSF88946">
    <property type="entry name" value="Sigma2 domain of RNA polymerase sigma factors"/>
    <property type="match status" value="1"/>
</dbReference>
<dbReference type="InterPro" id="IPR013324">
    <property type="entry name" value="RNA_pol_sigma_r3/r4-like"/>
</dbReference>
<dbReference type="InterPro" id="IPR013325">
    <property type="entry name" value="RNA_pol_sigma_r2"/>
</dbReference>
<keyword evidence="5" id="KW-0804">Transcription</keyword>
<feature type="domain" description="RNA polymerase sigma-70 region 2" evidence="6">
    <location>
        <begin position="16"/>
        <end position="80"/>
    </location>
</feature>
<keyword evidence="10" id="KW-1185">Reference proteome</keyword>
<keyword evidence="4" id="KW-0731">Sigma factor</keyword>
<dbReference type="SUPFAM" id="SSF88659">
    <property type="entry name" value="Sigma3 and sigma4 domains of RNA polymerase sigma factors"/>
    <property type="match status" value="1"/>
</dbReference>
<comment type="subunit">
    <text evidence="2">Interacts transiently with the RNA polymerase catalytic core formed by RpoA, RpoB, RpoC and RpoZ (2 alpha, 1 beta, 1 beta' and 1 omega subunit) to form the RNA polymerase holoenzyme that can initiate transcription.</text>
</comment>
<dbReference type="InterPro" id="IPR007627">
    <property type="entry name" value="RNA_pol_sigma70_r2"/>
</dbReference>
<evidence type="ECO:0000259" key="6">
    <source>
        <dbReference type="Pfam" id="PF04542"/>
    </source>
</evidence>
<dbReference type="Pfam" id="PF04542">
    <property type="entry name" value="Sigma70_r2"/>
    <property type="match status" value="1"/>
</dbReference>
<evidence type="ECO:0000256" key="4">
    <source>
        <dbReference type="ARBA" id="ARBA00023082"/>
    </source>
</evidence>
<dbReference type="Pfam" id="PF12680">
    <property type="entry name" value="SnoaL_2"/>
    <property type="match status" value="1"/>
</dbReference>
<evidence type="ECO:0000313" key="10">
    <source>
        <dbReference type="Proteomes" id="UP001595823"/>
    </source>
</evidence>
<evidence type="ECO:0000256" key="2">
    <source>
        <dbReference type="ARBA" id="ARBA00011344"/>
    </source>
</evidence>
<dbReference type="NCBIfam" id="TIGR02937">
    <property type="entry name" value="sigma70-ECF"/>
    <property type="match status" value="1"/>
</dbReference>
<dbReference type="InterPro" id="IPR036388">
    <property type="entry name" value="WH-like_DNA-bd_sf"/>
</dbReference>
<dbReference type="InterPro" id="IPR014284">
    <property type="entry name" value="RNA_pol_sigma-70_dom"/>
</dbReference>
<dbReference type="NCBIfam" id="NF007214">
    <property type="entry name" value="PRK09636.1"/>
    <property type="match status" value="1"/>
</dbReference>
<evidence type="ECO:0000313" key="9">
    <source>
        <dbReference type="EMBL" id="MFC4336346.1"/>
    </source>
</evidence>
<evidence type="ECO:0000259" key="8">
    <source>
        <dbReference type="Pfam" id="PF12680"/>
    </source>
</evidence>
<comment type="similarity">
    <text evidence="1">Belongs to the sigma-70 factor family. ECF subfamily.</text>
</comment>
<dbReference type="Gene3D" id="1.10.1740.10">
    <property type="match status" value="1"/>
</dbReference>
<evidence type="ECO:0000256" key="3">
    <source>
        <dbReference type="ARBA" id="ARBA00023015"/>
    </source>
</evidence>
<accession>A0ABV8TZV7</accession>